<dbReference type="RefSeq" id="XP_026192972.1">
    <property type="nucleotide sequence ID" value="XM_026337187.1"/>
</dbReference>
<dbReference type="GeneID" id="113147256"/>
<dbReference type="PROSITE" id="PS51318">
    <property type="entry name" value="TAT"/>
    <property type="match status" value="1"/>
</dbReference>
<protein>
    <submittedName>
        <fullName evidence="3">Holliday junction resolvase MOC1, chloroplastic-like</fullName>
    </submittedName>
</protein>
<dbReference type="AlphaFoldDB" id="A0A6P6S030"/>
<gene>
    <name evidence="3" type="primary">LOC113147256</name>
</gene>
<feature type="region of interest" description="Disordered" evidence="1">
    <location>
        <begin position="131"/>
        <end position="159"/>
    </location>
</feature>
<proteinExistence type="predicted"/>
<sequence length="429" mass="44053">MPYRRSDRLSAAAVAAAAAARSAAAAPKAAVARTAITAVGRVALQQASWSNAPQSSEAYERRRDFAAAASAFWMRGGGVAAGGQDTPAMCHYCRGWRLSRCREHGEEVGSSCEAGIAARDNCGMPRGREWTASRLSAAPAPQTSEGSEGGPPGGVTGALSVGLPVQATERGSLQGANGEKADARTAQPLGALQAPLLSVDAPRSGNRHNKPEAAAPATVHELVTPVLPGLVHLSPGAPTTTGEAAAAEAEAAAAAAEAEAAAAAAAEAAAALATARARRASTGELVLRRRRQQQQRRVLNGLPNAMLPQTLEQAHAATAAAEIPGLSCGSDFSTCDVAAAADADAAAFEASSSRSVTPAAPRDDAQAAAWQRLRRCLHEVSRRASAGATLPWGPRRGKAPEWRMWRRVLTVYSPLLDWPSAALRGGCLL</sequence>
<dbReference type="InterPro" id="IPR006311">
    <property type="entry name" value="TAT_signal"/>
</dbReference>
<evidence type="ECO:0000313" key="3">
    <source>
        <dbReference type="RefSeq" id="XP_026192972.1"/>
    </source>
</evidence>
<reference evidence="3" key="1">
    <citation type="submission" date="2025-08" db="UniProtKB">
        <authorList>
            <consortium name="RefSeq"/>
        </authorList>
    </citation>
    <scope>IDENTIFICATION</scope>
</reference>
<evidence type="ECO:0000256" key="1">
    <source>
        <dbReference type="SAM" id="MobiDB-lite"/>
    </source>
</evidence>
<name>A0A6P6S030_9EIME</name>
<dbReference type="Proteomes" id="UP000515125">
    <property type="component" value="Unplaced"/>
</dbReference>
<feature type="compositionally biased region" description="Gly residues" evidence="1">
    <location>
        <begin position="147"/>
        <end position="156"/>
    </location>
</feature>
<evidence type="ECO:0000313" key="2">
    <source>
        <dbReference type="Proteomes" id="UP000515125"/>
    </source>
</evidence>
<accession>A0A6P6S030</accession>
<keyword evidence="2" id="KW-1185">Reference proteome</keyword>
<organism evidence="2 3">
    <name type="scientific">Cyclospora cayetanensis</name>
    <dbReference type="NCBI Taxonomy" id="88456"/>
    <lineage>
        <taxon>Eukaryota</taxon>
        <taxon>Sar</taxon>
        <taxon>Alveolata</taxon>
        <taxon>Apicomplexa</taxon>
        <taxon>Conoidasida</taxon>
        <taxon>Coccidia</taxon>
        <taxon>Eucoccidiorida</taxon>
        <taxon>Eimeriorina</taxon>
        <taxon>Eimeriidae</taxon>
        <taxon>Cyclospora</taxon>
    </lineage>
</organism>